<organism evidence="2 4">
    <name type="scientific">Staphylococcus edaphicus</name>
    <dbReference type="NCBI Taxonomy" id="1955013"/>
    <lineage>
        <taxon>Bacteria</taxon>
        <taxon>Bacillati</taxon>
        <taxon>Bacillota</taxon>
        <taxon>Bacilli</taxon>
        <taxon>Bacillales</taxon>
        <taxon>Staphylococcaceae</taxon>
        <taxon>Staphylococcus</taxon>
    </lineage>
</organism>
<dbReference type="RefSeq" id="WP_099091401.1">
    <property type="nucleotide sequence ID" value="NZ_CP093217.1"/>
</dbReference>
<dbReference type="AlphaFoldDB" id="A0A2C6VDT2"/>
<proteinExistence type="predicted"/>
<evidence type="ECO:0000256" key="1">
    <source>
        <dbReference type="ARBA" id="ARBA00022679"/>
    </source>
</evidence>
<dbReference type="GO" id="GO:0032259">
    <property type="term" value="P:methylation"/>
    <property type="evidence" value="ECO:0007669"/>
    <property type="project" value="UniProtKB-KW"/>
</dbReference>
<evidence type="ECO:0000313" key="2">
    <source>
        <dbReference type="EMBL" id="PHK48491.1"/>
    </source>
</evidence>
<reference evidence="2" key="1">
    <citation type="journal article" date="2017" name="Appl. Environ. Microbiol.">
        <title>Staphylococcus edaphicus sp. nov., isolated in Antarctica, harbours mecC gene and genomic islands with suspected role in adaptation to extreme environment.</title>
        <authorList>
            <person name="Pantucek R."/>
            <person name="Sedlacek I."/>
            <person name="Indrakova A."/>
            <person name="Vrbovska V."/>
            <person name="Maslanova I."/>
            <person name="Kovarovic V."/>
            <person name="Svec P."/>
            <person name="Kralova S."/>
            <person name="Kristofova L."/>
            <person name="Keklakova J."/>
            <person name="Petras P."/>
            <person name="Doskar J."/>
        </authorList>
    </citation>
    <scope>NUCLEOTIDE SEQUENCE</scope>
    <source>
        <strain evidence="2">CCM 8730</strain>
    </source>
</reference>
<keyword evidence="1" id="KW-0808">Transferase</keyword>
<gene>
    <name evidence="2" type="ORF">BTJ66_13200</name>
    <name evidence="3" type="ORF">MNY58_13200</name>
</gene>
<evidence type="ECO:0000313" key="3">
    <source>
        <dbReference type="EMBL" id="UQW81490.1"/>
    </source>
</evidence>
<keyword evidence="2" id="KW-0489">Methyltransferase</keyword>
<protein>
    <submittedName>
        <fullName evidence="3">Methyltransferase domain-containing protein</fullName>
    </submittedName>
    <submittedName>
        <fullName evidence="2">SAM-dependent methyltransferase</fullName>
    </submittedName>
</protein>
<dbReference type="Proteomes" id="UP001056588">
    <property type="component" value="Chromosome"/>
</dbReference>
<keyword evidence="5" id="KW-1185">Reference proteome</keyword>
<dbReference type="Gene3D" id="3.40.50.150">
    <property type="entry name" value="Vaccinia Virus protein VP39"/>
    <property type="match status" value="1"/>
</dbReference>
<dbReference type="OrthoDB" id="9791837at2"/>
<dbReference type="EMBL" id="MRZN01000034">
    <property type="protein sequence ID" value="PHK48491.1"/>
    <property type="molecule type" value="Genomic_DNA"/>
</dbReference>
<dbReference type="GO" id="GO:0008168">
    <property type="term" value="F:methyltransferase activity"/>
    <property type="evidence" value="ECO:0007669"/>
    <property type="project" value="UniProtKB-KW"/>
</dbReference>
<evidence type="ECO:0000313" key="4">
    <source>
        <dbReference type="Proteomes" id="UP000223828"/>
    </source>
</evidence>
<evidence type="ECO:0000313" key="5">
    <source>
        <dbReference type="Proteomes" id="UP001056588"/>
    </source>
</evidence>
<name>A0A2C6VDT2_9STAP</name>
<dbReference type="InterPro" id="IPR029063">
    <property type="entry name" value="SAM-dependent_MTases_sf"/>
</dbReference>
<dbReference type="EMBL" id="CP093217">
    <property type="protein sequence ID" value="UQW81490.1"/>
    <property type="molecule type" value="Genomic_DNA"/>
</dbReference>
<dbReference type="Proteomes" id="UP000223828">
    <property type="component" value="Unassembled WGS sequence"/>
</dbReference>
<dbReference type="CDD" id="cd02440">
    <property type="entry name" value="AdoMet_MTases"/>
    <property type="match status" value="1"/>
</dbReference>
<reference evidence="4" key="2">
    <citation type="submission" date="2017-10" db="EMBL/GenBank/DDBJ databases">
        <title>Staphylococcus edaphicus sp. nov., isolated in Antarctica, harbouring mecC gene and genomic islands essential in adaptation to extreme environment.</title>
        <authorList>
            <person name="Pantucek R."/>
            <person name="Sedlacek I."/>
            <person name="Indrakova A."/>
            <person name="Vrbovska V."/>
            <person name="Maslanova I."/>
            <person name="Kovarovic V."/>
            <person name="Svec P."/>
            <person name="Kralova S."/>
            <person name="Kristofova L."/>
            <person name="Keklakova J."/>
            <person name="Petras P."/>
            <person name="Doskar J."/>
        </authorList>
    </citation>
    <scope>NUCLEOTIDE SEQUENCE [LARGE SCALE GENOMIC DNA]</scope>
    <source>
        <strain evidence="4">CCM 5085</strain>
    </source>
</reference>
<dbReference type="PANTHER" id="PTHR43861:SF3">
    <property type="entry name" value="PUTATIVE (AFU_ORTHOLOGUE AFUA_2G14390)-RELATED"/>
    <property type="match status" value="1"/>
</dbReference>
<dbReference type="PANTHER" id="PTHR43861">
    <property type="entry name" value="TRANS-ACONITATE 2-METHYLTRANSFERASE-RELATED"/>
    <property type="match status" value="1"/>
</dbReference>
<dbReference type="SUPFAM" id="SSF53335">
    <property type="entry name" value="S-adenosyl-L-methionine-dependent methyltransferases"/>
    <property type="match status" value="1"/>
</dbReference>
<reference evidence="3" key="4">
    <citation type="submission" date="2022-03" db="EMBL/GenBank/DDBJ databases">
        <title>Complete Genome Sequence of Staphylococcus edaphicus strain CCM 8731.</title>
        <authorList>
            <person name="Rimmer C.O."/>
            <person name="Thomas J.C."/>
        </authorList>
    </citation>
    <scope>NUCLEOTIDE SEQUENCE</scope>
    <source>
        <strain evidence="3">CCM 8731</strain>
    </source>
</reference>
<reference evidence="2" key="3">
    <citation type="submission" date="2017-10" db="EMBL/GenBank/DDBJ databases">
        <authorList>
            <person name="Vrbovska V."/>
            <person name="Kovarovic V."/>
            <person name="Indrakova A."/>
        </authorList>
    </citation>
    <scope>NUCLEOTIDE SEQUENCE</scope>
    <source>
        <strain evidence="2">CCM 8730</strain>
    </source>
</reference>
<sequence>MNKDRFEQIAYKYDRPERIKLAQIIAQETNQLLNHTSYHSLLDYGGGTGLVTLNIDHHFEQVTLMDASSQMVDIFDTKISLLEKSSIKTLVGDVFATDNPLGQSSYDVIVLSLVLLHSGDYKGLLHKLYTHLNPEGMLILVDFDKNEKVHHPKIYNGFEHSDILETFADIGLSQTQAYTFHTGDYIFMNQQASLFIASGSK</sequence>
<dbReference type="Pfam" id="PF13489">
    <property type="entry name" value="Methyltransf_23"/>
    <property type="match status" value="1"/>
</dbReference>
<accession>A0A2C6VDT2</accession>